<evidence type="ECO:0000256" key="2">
    <source>
        <dbReference type="ARBA" id="ARBA00005695"/>
    </source>
</evidence>
<evidence type="ECO:0000256" key="3">
    <source>
        <dbReference type="ARBA" id="ARBA00022448"/>
    </source>
</evidence>
<comment type="similarity">
    <text evidence="2">Belongs to the bacterial solute-binding protein 5 family.</text>
</comment>
<dbReference type="Gene3D" id="3.10.105.10">
    <property type="entry name" value="Dipeptide-binding Protein, Domain 3"/>
    <property type="match status" value="1"/>
</dbReference>
<dbReference type="EMBL" id="JAPQER010000004">
    <property type="protein sequence ID" value="MCY6484787.1"/>
    <property type="molecule type" value="Genomic_DNA"/>
</dbReference>
<dbReference type="RefSeq" id="WP_268041108.1">
    <property type="nucleotide sequence ID" value="NZ_JAPQER010000004.1"/>
</dbReference>
<dbReference type="PROSITE" id="PS01040">
    <property type="entry name" value="SBP_BACTERIAL_5"/>
    <property type="match status" value="1"/>
</dbReference>
<accession>A0ABT4D0M6</accession>
<organism evidence="7 8">
    <name type="scientific">Clostridium aestuarii</name>
    <dbReference type="NCBI Taxonomy" id="338193"/>
    <lineage>
        <taxon>Bacteria</taxon>
        <taxon>Bacillati</taxon>
        <taxon>Bacillota</taxon>
        <taxon>Clostridia</taxon>
        <taxon>Eubacteriales</taxon>
        <taxon>Clostridiaceae</taxon>
        <taxon>Clostridium</taxon>
    </lineage>
</organism>
<dbReference type="InterPro" id="IPR023765">
    <property type="entry name" value="SBP_5_CS"/>
</dbReference>
<keyword evidence="4 5" id="KW-0732">Signal</keyword>
<evidence type="ECO:0000313" key="7">
    <source>
        <dbReference type="EMBL" id="MCY6484787.1"/>
    </source>
</evidence>
<comment type="caution">
    <text evidence="7">The sequence shown here is derived from an EMBL/GenBank/DDBJ whole genome shotgun (WGS) entry which is preliminary data.</text>
</comment>
<evidence type="ECO:0000256" key="1">
    <source>
        <dbReference type="ARBA" id="ARBA00004193"/>
    </source>
</evidence>
<gene>
    <name evidence="7" type="ORF">OW763_10590</name>
</gene>
<dbReference type="PANTHER" id="PTHR30290:SF9">
    <property type="entry name" value="OLIGOPEPTIDE-BINDING PROTEIN APPA"/>
    <property type="match status" value="1"/>
</dbReference>
<dbReference type="PIRSF" id="PIRSF002741">
    <property type="entry name" value="MppA"/>
    <property type="match status" value="1"/>
</dbReference>
<name>A0ABT4D0M6_9CLOT</name>
<keyword evidence="8" id="KW-1185">Reference proteome</keyword>
<dbReference type="InterPro" id="IPR000914">
    <property type="entry name" value="SBP_5_dom"/>
</dbReference>
<evidence type="ECO:0000256" key="5">
    <source>
        <dbReference type="SAM" id="SignalP"/>
    </source>
</evidence>
<keyword evidence="3" id="KW-0813">Transport</keyword>
<comment type="subcellular location">
    <subcellularLocation>
        <location evidence="1">Cell membrane</location>
        <topology evidence="1">Lipid-anchor</topology>
    </subcellularLocation>
</comment>
<evidence type="ECO:0000313" key="8">
    <source>
        <dbReference type="Proteomes" id="UP001078443"/>
    </source>
</evidence>
<feature type="signal peptide" evidence="5">
    <location>
        <begin position="1"/>
        <end position="29"/>
    </location>
</feature>
<dbReference type="PROSITE" id="PS51257">
    <property type="entry name" value="PROKAR_LIPOPROTEIN"/>
    <property type="match status" value="1"/>
</dbReference>
<feature type="domain" description="Solute-binding protein family 5" evidence="6">
    <location>
        <begin position="83"/>
        <end position="435"/>
    </location>
</feature>
<dbReference type="InterPro" id="IPR030678">
    <property type="entry name" value="Peptide/Ni-bd"/>
</dbReference>
<protein>
    <submittedName>
        <fullName evidence="7">ABC transporter substrate-binding protein</fullName>
    </submittedName>
</protein>
<evidence type="ECO:0000256" key="4">
    <source>
        <dbReference type="ARBA" id="ARBA00022729"/>
    </source>
</evidence>
<dbReference type="Gene3D" id="3.40.190.10">
    <property type="entry name" value="Periplasmic binding protein-like II"/>
    <property type="match status" value="1"/>
</dbReference>
<reference evidence="7" key="1">
    <citation type="submission" date="2022-12" db="EMBL/GenBank/DDBJ databases">
        <authorList>
            <person name="Wang J."/>
        </authorList>
    </citation>
    <scope>NUCLEOTIDE SEQUENCE</scope>
    <source>
        <strain evidence="7">HY-45-18</strain>
    </source>
</reference>
<evidence type="ECO:0000259" key="6">
    <source>
        <dbReference type="Pfam" id="PF00496"/>
    </source>
</evidence>
<dbReference type="Gene3D" id="3.90.76.10">
    <property type="entry name" value="Dipeptide-binding Protein, Domain 1"/>
    <property type="match status" value="1"/>
</dbReference>
<dbReference type="InterPro" id="IPR039424">
    <property type="entry name" value="SBP_5"/>
</dbReference>
<dbReference type="Pfam" id="PF00496">
    <property type="entry name" value="SBP_bac_5"/>
    <property type="match status" value="1"/>
</dbReference>
<dbReference type="SUPFAM" id="SSF53850">
    <property type="entry name" value="Periplasmic binding protein-like II"/>
    <property type="match status" value="1"/>
</dbReference>
<dbReference type="PANTHER" id="PTHR30290">
    <property type="entry name" value="PERIPLASMIC BINDING COMPONENT OF ABC TRANSPORTER"/>
    <property type="match status" value="1"/>
</dbReference>
<dbReference type="Proteomes" id="UP001078443">
    <property type="component" value="Unassembled WGS sequence"/>
</dbReference>
<sequence>MLKRKIGRLCTLVLSVTLCTALFSGCGSSGNSAKTSEKAKDTVTVATMYDAKSLDPHATNDVASSNVMKQVYQNLVTLNDKNEVVPQLAEKFEKLDDLTYKFYLKKGVKFHNGEELKASDVKFTFERAISPNAAAIKHIVGDVDPNGIKIIDDYTIVIKTKKPSSAFLPSLTHTGGGCILNEKAVKEAGNDYGMNPVGTGPFKFVSWAKGDKVVLERFDDYYGEKPAYKNLVIRAIPEATNRTIELESGGVDIAYSITPNDVQRVEDNQDLKTMRVMENSLTYLGFNCEKAPFNNEKVRQAISYAINTPAIVKSVFRGVGGVAVGPVEPNVKYFNPNLGEPEYNIEKAKKLLAEAGQPNGFKATIWTNDRKERIDMATIIQNQLKQVGIEIDIQVLEWGAYLQGLKEKKQDMFIVGWACQTPDPDMALFGPFHSSMKGNNNFTFFGDPKVDELIEKGRTLEDSPEREKVYYEVQKLIREKAPWVFLDNAEEVVGVRNNIEGFKPSPFGYHALYNVRFADNK</sequence>
<proteinExistence type="inferred from homology"/>
<feature type="chain" id="PRO_5047019397" evidence="5">
    <location>
        <begin position="30"/>
        <end position="521"/>
    </location>
</feature>